<gene>
    <name evidence="11" type="primary">argE</name>
    <name evidence="11" type="ORF">HKX40_00045</name>
</gene>
<evidence type="ECO:0000256" key="6">
    <source>
        <dbReference type="ARBA" id="ARBA00022723"/>
    </source>
</evidence>
<dbReference type="InterPro" id="IPR010169">
    <property type="entry name" value="AcOrn-deacetyl"/>
</dbReference>
<keyword evidence="8" id="KW-0862">Zinc</keyword>
<name>A0A7Y4L7R4_9BURK</name>
<keyword evidence="6" id="KW-0479">Metal-binding</keyword>
<sequence length="376" mass="41043">MNDSVELLKQLIQYDTTSYKSNLDLIQHVKNLLEQNGITVTLNFNEAKNKANLLASIGPLQEAGILLSGHSDVVPVEGQQWDTPPFQAVLKDQRIYGRGTADMKGFLSCAIVAMLKAKVKRLTRPLHLCISYDEEIGCIGVRGILDHLTQTLTPPLFCVIGEPTMMQIALAHKGKAVFKARCCGQEGHSALAPHYTNAIHVASSLVQAIQQVQASLQTQGHQDQGYDVPYSTVHVGKIAGGSALNIVPNACTVDYEIRYLAQDNYQDIQKNITSHIAKVWENYVDIEEINQYPGLATSRTIQAVKWLQDVLPKDTSLGNISFGTEGGLFQAALNSPVVVCGPGDIAVAHKPNEYVDIEQLARCDVFLEKLIASIAA</sequence>
<dbReference type="InterPro" id="IPR011650">
    <property type="entry name" value="Peptidase_M20_dimer"/>
</dbReference>
<evidence type="ECO:0000256" key="4">
    <source>
        <dbReference type="ARBA" id="ARBA00022571"/>
    </source>
</evidence>
<keyword evidence="3" id="KW-0963">Cytoplasm</keyword>
<dbReference type="GO" id="GO:0008777">
    <property type="term" value="F:acetylornithine deacetylase activity"/>
    <property type="evidence" value="ECO:0007669"/>
    <property type="project" value="UniProtKB-EC"/>
</dbReference>
<dbReference type="NCBIfam" id="TIGR01892">
    <property type="entry name" value="AcOrn-deacetyl"/>
    <property type="match status" value="1"/>
</dbReference>
<evidence type="ECO:0000256" key="9">
    <source>
        <dbReference type="ARBA" id="ARBA00023285"/>
    </source>
</evidence>
<dbReference type="Gene3D" id="3.30.70.360">
    <property type="match status" value="1"/>
</dbReference>
<dbReference type="Gene3D" id="3.40.630.10">
    <property type="entry name" value="Zn peptidases"/>
    <property type="match status" value="1"/>
</dbReference>
<dbReference type="PANTHER" id="PTHR43808">
    <property type="entry name" value="ACETYLORNITHINE DEACETYLASE"/>
    <property type="match status" value="1"/>
</dbReference>
<dbReference type="PROSITE" id="PS00758">
    <property type="entry name" value="ARGE_DAPE_CPG2_1"/>
    <property type="match status" value="1"/>
</dbReference>
<comment type="caution">
    <text evidence="11">The sequence shown here is derived from an EMBL/GenBank/DDBJ whole genome shotgun (WGS) entry which is preliminary data.</text>
</comment>
<dbReference type="Pfam" id="PF01546">
    <property type="entry name" value="Peptidase_M20"/>
    <property type="match status" value="1"/>
</dbReference>
<evidence type="ECO:0000256" key="3">
    <source>
        <dbReference type="ARBA" id="ARBA00022490"/>
    </source>
</evidence>
<dbReference type="GO" id="GO:0046872">
    <property type="term" value="F:metal ion binding"/>
    <property type="evidence" value="ECO:0007669"/>
    <property type="project" value="UniProtKB-KW"/>
</dbReference>
<organism evidence="11 12">
    <name type="scientific">Pelistega europaea</name>
    <dbReference type="NCBI Taxonomy" id="106147"/>
    <lineage>
        <taxon>Bacteria</taxon>
        <taxon>Pseudomonadati</taxon>
        <taxon>Pseudomonadota</taxon>
        <taxon>Betaproteobacteria</taxon>
        <taxon>Burkholderiales</taxon>
        <taxon>Alcaligenaceae</taxon>
        <taxon>Pelistega</taxon>
    </lineage>
</organism>
<keyword evidence="4" id="KW-0055">Arginine biosynthesis</keyword>
<comment type="similarity">
    <text evidence="2">Belongs to the peptidase M20A family. ArgE subfamily.</text>
</comment>
<proteinExistence type="inferred from homology"/>
<protein>
    <submittedName>
        <fullName evidence="11">Acetylornithine deacetylase</fullName>
        <ecNumber evidence="11">3.5.1.16</ecNumber>
    </submittedName>
</protein>
<feature type="domain" description="Peptidase M20 dimerisation" evidence="10">
    <location>
        <begin position="171"/>
        <end position="283"/>
    </location>
</feature>
<dbReference type="PANTHER" id="PTHR43808:SF31">
    <property type="entry name" value="N-ACETYL-L-CITRULLINE DEACETYLASE"/>
    <property type="match status" value="1"/>
</dbReference>
<keyword evidence="12" id="KW-1185">Reference proteome</keyword>
<evidence type="ECO:0000313" key="12">
    <source>
        <dbReference type="Proteomes" id="UP000541421"/>
    </source>
</evidence>
<evidence type="ECO:0000256" key="5">
    <source>
        <dbReference type="ARBA" id="ARBA00022605"/>
    </source>
</evidence>
<dbReference type="CDD" id="cd03894">
    <property type="entry name" value="M20_ArgE"/>
    <property type="match status" value="1"/>
</dbReference>
<dbReference type="InterPro" id="IPR002933">
    <property type="entry name" value="Peptidase_M20"/>
</dbReference>
<dbReference type="EMBL" id="JABGBO010000001">
    <property type="protein sequence ID" value="NOL48529.1"/>
    <property type="molecule type" value="Genomic_DNA"/>
</dbReference>
<reference evidence="11 12" key="1">
    <citation type="submission" date="2020-05" db="EMBL/GenBank/DDBJ databases">
        <authorList>
            <person name="Niu N."/>
        </authorList>
    </citation>
    <scope>NUCLEOTIDE SEQUENCE [LARGE SCALE GENOMIC DNA]</scope>
    <source>
        <strain evidence="11 12">LMG10982</strain>
    </source>
</reference>
<dbReference type="InterPro" id="IPR001261">
    <property type="entry name" value="ArgE/DapE_CS"/>
</dbReference>
<evidence type="ECO:0000256" key="7">
    <source>
        <dbReference type="ARBA" id="ARBA00022801"/>
    </source>
</evidence>
<dbReference type="EC" id="3.5.1.16" evidence="11"/>
<dbReference type="Pfam" id="PF07687">
    <property type="entry name" value="M20_dimer"/>
    <property type="match status" value="1"/>
</dbReference>
<evidence type="ECO:0000259" key="10">
    <source>
        <dbReference type="Pfam" id="PF07687"/>
    </source>
</evidence>
<evidence type="ECO:0000256" key="8">
    <source>
        <dbReference type="ARBA" id="ARBA00022833"/>
    </source>
</evidence>
<dbReference type="InterPro" id="IPR050072">
    <property type="entry name" value="Peptidase_M20A"/>
</dbReference>
<dbReference type="Proteomes" id="UP000541421">
    <property type="component" value="Unassembled WGS sequence"/>
</dbReference>
<dbReference type="SUPFAM" id="SSF53187">
    <property type="entry name" value="Zn-dependent exopeptidases"/>
    <property type="match status" value="1"/>
</dbReference>
<accession>A0A7Y4L7R4</accession>
<dbReference type="AlphaFoldDB" id="A0A7Y4L7R4"/>
<evidence type="ECO:0000256" key="1">
    <source>
        <dbReference type="ARBA" id="ARBA00001947"/>
    </source>
</evidence>
<comment type="cofactor">
    <cofactor evidence="1">
        <name>Zn(2+)</name>
        <dbReference type="ChEBI" id="CHEBI:29105"/>
    </cofactor>
</comment>
<dbReference type="GO" id="GO:0006526">
    <property type="term" value="P:L-arginine biosynthetic process"/>
    <property type="evidence" value="ECO:0007669"/>
    <property type="project" value="UniProtKB-KW"/>
</dbReference>
<keyword evidence="7 11" id="KW-0378">Hydrolase</keyword>
<dbReference type="InterPro" id="IPR036264">
    <property type="entry name" value="Bact_exopeptidase_dim_dom"/>
</dbReference>
<dbReference type="NCBIfam" id="NF005710">
    <property type="entry name" value="PRK07522.1"/>
    <property type="match status" value="1"/>
</dbReference>
<dbReference type="SUPFAM" id="SSF55031">
    <property type="entry name" value="Bacterial exopeptidase dimerisation domain"/>
    <property type="match status" value="1"/>
</dbReference>
<evidence type="ECO:0000256" key="2">
    <source>
        <dbReference type="ARBA" id="ARBA00005691"/>
    </source>
</evidence>
<keyword evidence="9" id="KW-0170">Cobalt</keyword>
<keyword evidence="5" id="KW-0028">Amino-acid biosynthesis</keyword>
<evidence type="ECO:0000313" key="11">
    <source>
        <dbReference type="EMBL" id="NOL48529.1"/>
    </source>
</evidence>